<feature type="transmembrane region" description="Helical" evidence="7">
    <location>
        <begin position="116"/>
        <end position="134"/>
    </location>
</feature>
<keyword evidence="4 7" id="KW-0812">Transmembrane</keyword>
<dbReference type="Pfam" id="PF03773">
    <property type="entry name" value="ArsP_1"/>
    <property type="match status" value="1"/>
</dbReference>
<feature type="transmembrane region" description="Helical" evidence="7">
    <location>
        <begin position="201"/>
        <end position="220"/>
    </location>
</feature>
<dbReference type="HOGENOM" id="CLU_049002_0_0_6"/>
<dbReference type="InterPro" id="IPR005524">
    <property type="entry name" value="DUF318"/>
</dbReference>
<evidence type="ECO:0000256" key="2">
    <source>
        <dbReference type="ARBA" id="ARBA00006386"/>
    </source>
</evidence>
<evidence type="ECO:0000256" key="5">
    <source>
        <dbReference type="ARBA" id="ARBA00022989"/>
    </source>
</evidence>
<keyword evidence="3" id="KW-1003">Cell membrane</keyword>
<evidence type="ECO:0000256" key="3">
    <source>
        <dbReference type="ARBA" id="ARBA00022475"/>
    </source>
</evidence>
<dbReference type="OrthoDB" id="9810876at2"/>
<dbReference type="PANTHER" id="PTHR34184">
    <property type="entry name" value="UPF0718 PROTEIN YCGR"/>
    <property type="match status" value="1"/>
</dbReference>
<dbReference type="PANTHER" id="PTHR34184:SF4">
    <property type="entry name" value="UPF0718 PROTEIN YCGR"/>
    <property type="match status" value="1"/>
</dbReference>
<comment type="subcellular location">
    <subcellularLocation>
        <location evidence="1">Cell membrane</location>
        <topology evidence="1">Multi-pass membrane protein</topology>
    </subcellularLocation>
</comment>
<dbReference type="Proteomes" id="UP000019442">
    <property type="component" value="Chromosome"/>
</dbReference>
<feature type="transmembrane region" description="Helical" evidence="7">
    <location>
        <begin position="232"/>
        <end position="256"/>
    </location>
</feature>
<dbReference type="EMBL" id="CP007268">
    <property type="protein sequence ID" value="AHK78815.1"/>
    <property type="molecule type" value="Genomic_DNA"/>
</dbReference>
<evidence type="ECO:0000256" key="4">
    <source>
        <dbReference type="ARBA" id="ARBA00022692"/>
    </source>
</evidence>
<keyword evidence="9" id="KW-1185">Reference proteome</keyword>
<dbReference type="NCBIfam" id="NF033936">
    <property type="entry name" value="CuZnOut_SO0444"/>
    <property type="match status" value="1"/>
</dbReference>
<evidence type="ECO:0000256" key="6">
    <source>
        <dbReference type="ARBA" id="ARBA00023136"/>
    </source>
</evidence>
<feature type="transmembrane region" description="Helical" evidence="7">
    <location>
        <begin position="337"/>
        <end position="355"/>
    </location>
</feature>
<reference evidence="8 9" key="1">
    <citation type="journal article" date="2014" name="J Genomics">
        <title>Draft Genome Sequence of the Extremely Halophilic Phototrophic Purple Sulfur Bacterium Halorhodospira halochloris.</title>
        <authorList>
            <person name="Singh K.S."/>
            <person name="Kirksey J."/>
            <person name="Hoff W.D."/>
            <person name="Deole R."/>
        </authorList>
    </citation>
    <scope>NUCLEOTIDE SEQUENCE [LARGE SCALE GENOMIC DNA]</scope>
    <source>
        <strain evidence="8 9">A</strain>
    </source>
</reference>
<name>W8L4G8_9GAMM</name>
<keyword evidence="6 7" id="KW-0472">Membrane</keyword>
<evidence type="ECO:0000313" key="9">
    <source>
        <dbReference type="Proteomes" id="UP000019442"/>
    </source>
</evidence>
<evidence type="ECO:0000313" key="8">
    <source>
        <dbReference type="EMBL" id="AHK78815.1"/>
    </source>
</evidence>
<feature type="transmembrane region" description="Helical" evidence="7">
    <location>
        <begin position="56"/>
        <end position="78"/>
    </location>
</feature>
<dbReference type="GO" id="GO:0005886">
    <property type="term" value="C:plasma membrane"/>
    <property type="evidence" value="ECO:0007669"/>
    <property type="project" value="UniProtKB-SubCell"/>
</dbReference>
<evidence type="ECO:0000256" key="7">
    <source>
        <dbReference type="SAM" id="Phobius"/>
    </source>
</evidence>
<reference evidence="9" key="2">
    <citation type="submission" date="2014-02" db="EMBL/GenBank/DDBJ databases">
        <title>Draft Genome Sequence of extremely halophilic bacteria Halorhodospira halochloris.</title>
        <authorList>
            <person name="Singh K.S."/>
        </authorList>
    </citation>
    <scope>NUCLEOTIDE SEQUENCE [LARGE SCALE GENOMIC DNA]</scope>
    <source>
        <strain evidence="9">A</strain>
    </source>
</reference>
<keyword evidence="5 7" id="KW-1133">Transmembrane helix</keyword>
<dbReference type="AlphaFoldDB" id="W8L4G8"/>
<feature type="transmembrane region" description="Helical" evidence="7">
    <location>
        <begin position="295"/>
        <end position="317"/>
    </location>
</feature>
<organism evidence="8 9">
    <name type="scientific">Ectothiorhodospira haloalkaliphila</name>
    <dbReference type="NCBI Taxonomy" id="421628"/>
    <lineage>
        <taxon>Bacteria</taxon>
        <taxon>Pseudomonadati</taxon>
        <taxon>Pseudomonadota</taxon>
        <taxon>Gammaproteobacteria</taxon>
        <taxon>Chromatiales</taxon>
        <taxon>Ectothiorhodospiraceae</taxon>
        <taxon>Ectothiorhodospira</taxon>
    </lineage>
</organism>
<protein>
    <submittedName>
        <fullName evidence="8">Permease</fullName>
    </submittedName>
</protein>
<proteinExistence type="inferred from homology"/>
<feature type="transmembrane region" description="Helical" evidence="7">
    <location>
        <begin position="268"/>
        <end position="286"/>
    </location>
</feature>
<gene>
    <name evidence="8" type="ORF">M911_06125</name>
</gene>
<evidence type="ECO:0000256" key="1">
    <source>
        <dbReference type="ARBA" id="ARBA00004651"/>
    </source>
</evidence>
<accession>W8L4G8</accession>
<feature type="transmembrane region" description="Helical" evidence="7">
    <location>
        <begin position="14"/>
        <end position="36"/>
    </location>
</feature>
<feature type="transmembrane region" description="Helical" evidence="7">
    <location>
        <begin position="90"/>
        <end position="109"/>
    </location>
</feature>
<dbReference type="InterPro" id="IPR052923">
    <property type="entry name" value="UPF0718"/>
</dbReference>
<dbReference type="KEGG" id="hhc:M911_06125"/>
<comment type="similarity">
    <text evidence="2">Belongs to the UPF0718 family.</text>
</comment>
<dbReference type="PATRIC" id="fig|1354791.3.peg.1661"/>
<sequence>MLADMTILNAILDLALTAAPWLLLGLLAAGVIKAFLSEARMKSWVGGEGLKGISRAAVIGAPLPLCSCGAIPTGLALYRGGAGRGPSTAFMVGTPGIGVDSLAISYALLGPFMMVARAAGAVTTAVTTGLLVNLSRPSVTPSPEFPDTSAAGDSCSSGCCNTGCDGEPEPEPQAAAAGEAGWRVRLASGMRYTFSDLLDDISTWILAGLILAGALVALVPPESLSQWGSGPLAMLVMALIGVPLYICATAATPVAAGMLMAGVSPGTALVFLLAGPITSMATLGVLRREMGNQALALYMTGIVTTTIALGLAVDLIVKASGLDLGQQLGAARELTPMWLEIAALVVLLAVGIRPVRRVLMHRWS</sequence>